<keyword evidence="2" id="KW-0812">Transmembrane</keyword>
<reference evidence="3 4" key="1">
    <citation type="journal article" date="2024" name="Commun. Biol.">
        <title>Comparative genomic analysis of thermophilic fungi reveals convergent evolutionary adaptations and gene losses.</title>
        <authorList>
            <person name="Steindorff A.S."/>
            <person name="Aguilar-Pontes M.V."/>
            <person name="Robinson A.J."/>
            <person name="Andreopoulos B."/>
            <person name="LaButti K."/>
            <person name="Kuo A."/>
            <person name="Mondo S."/>
            <person name="Riley R."/>
            <person name="Otillar R."/>
            <person name="Haridas S."/>
            <person name="Lipzen A."/>
            <person name="Grimwood J."/>
            <person name="Schmutz J."/>
            <person name="Clum A."/>
            <person name="Reid I.D."/>
            <person name="Moisan M.C."/>
            <person name="Butler G."/>
            <person name="Nguyen T.T.M."/>
            <person name="Dewar K."/>
            <person name="Conant G."/>
            <person name="Drula E."/>
            <person name="Henrissat B."/>
            <person name="Hansel C."/>
            <person name="Singer S."/>
            <person name="Hutchinson M.I."/>
            <person name="de Vries R.P."/>
            <person name="Natvig D.O."/>
            <person name="Powell A.J."/>
            <person name="Tsang A."/>
            <person name="Grigoriev I.V."/>
        </authorList>
    </citation>
    <scope>NUCLEOTIDE SEQUENCE [LARGE SCALE GENOMIC DNA]</scope>
    <source>
        <strain evidence="3 4">CBS 494.80</strain>
    </source>
</reference>
<dbReference type="Proteomes" id="UP001595075">
    <property type="component" value="Unassembled WGS sequence"/>
</dbReference>
<keyword evidence="2" id="KW-1133">Transmembrane helix</keyword>
<keyword evidence="2" id="KW-0472">Membrane</keyword>
<feature type="compositionally biased region" description="Low complexity" evidence="1">
    <location>
        <begin position="49"/>
        <end position="62"/>
    </location>
</feature>
<dbReference type="EMBL" id="JAZHXI010000025">
    <property type="protein sequence ID" value="KAL2059829.1"/>
    <property type="molecule type" value="Genomic_DNA"/>
</dbReference>
<accession>A0ABR4BPZ4</accession>
<name>A0ABR4BPZ4_9HELO</name>
<evidence type="ECO:0000313" key="3">
    <source>
        <dbReference type="EMBL" id="KAL2059829.1"/>
    </source>
</evidence>
<sequence length="294" mass="31812">MSESSMKARHLRFVKGKRMRLARDLFERDNSKEEDEDSESSDSEEEVSSTKTKPASATTNTLDNASATATAFTTSVTAASTSSLGEAAAAPIEKTSAISSGSLTAAIIIPILGLAAIVAFALWAFRRRQRATTIDNKNNNNDAKGPARESRFWGGSTTAGTLTEVNFPVSQIPASMQPGGKDFNPTNYPYPGVHGPHLSNRSHPGPQHLATQQPFPLTADRNVDDAFSGDPFKNRVSINEQSFQLMATNPRPEMRASIATTVPQFRNVTSWAQDQRLRTAREDGGVPATPHHMI</sequence>
<evidence type="ECO:0000313" key="4">
    <source>
        <dbReference type="Proteomes" id="UP001595075"/>
    </source>
</evidence>
<feature type="region of interest" description="Disordered" evidence="1">
    <location>
        <begin position="24"/>
        <end position="62"/>
    </location>
</feature>
<proteinExistence type="predicted"/>
<evidence type="ECO:0000256" key="2">
    <source>
        <dbReference type="SAM" id="Phobius"/>
    </source>
</evidence>
<protein>
    <submittedName>
        <fullName evidence="3">Uncharacterized protein</fullName>
    </submittedName>
</protein>
<evidence type="ECO:0000256" key="1">
    <source>
        <dbReference type="SAM" id="MobiDB-lite"/>
    </source>
</evidence>
<keyword evidence="4" id="KW-1185">Reference proteome</keyword>
<comment type="caution">
    <text evidence="3">The sequence shown here is derived from an EMBL/GenBank/DDBJ whole genome shotgun (WGS) entry which is preliminary data.</text>
</comment>
<feature type="compositionally biased region" description="Acidic residues" evidence="1">
    <location>
        <begin position="32"/>
        <end position="47"/>
    </location>
</feature>
<gene>
    <name evidence="3" type="ORF">VTL71DRAFT_9984</name>
</gene>
<organism evidence="3 4">
    <name type="scientific">Oculimacula yallundae</name>
    <dbReference type="NCBI Taxonomy" id="86028"/>
    <lineage>
        <taxon>Eukaryota</taxon>
        <taxon>Fungi</taxon>
        <taxon>Dikarya</taxon>
        <taxon>Ascomycota</taxon>
        <taxon>Pezizomycotina</taxon>
        <taxon>Leotiomycetes</taxon>
        <taxon>Helotiales</taxon>
        <taxon>Ploettnerulaceae</taxon>
        <taxon>Oculimacula</taxon>
    </lineage>
</organism>
<feature type="transmembrane region" description="Helical" evidence="2">
    <location>
        <begin position="103"/>
        <end position="125"/>
    </location>
</feature>